<sequence length="178" mass="20984">MEHTISSLVRGYLDTGNEDYFEQLQKRFAPLIKAYARKLYYLEYEDSLQELNIALYEAISKMPSLNNEYACISYIKKSVVNKFTKLYHASVKNQAIQAKCISLEDFDGRDYLHDYEVDNCISLLDLERILKNKQPSEQELLRMLISGYNDKEIAEKLGYTRQYVNRIKKKIWQPDSAR</sequence>
<dbReference type="SUPFAM" id="SSF88659">
    <property type="entry name" value="Sigma3 and sigma4 domains of RNA polymerase sigma factors"/>
    <property type="match status" value="1"/>
</dbReference>
<proteinExistence type="predicted"/>
<comment type="caution">
    <text evidence="1">The sequence shown here is derived from an EMBL/GenBank/DDBJ whole genome shotgun (WGS) entry which is preliminary data.</text>
</comment>
<reference evidence="1 2" key="1">
    <citation type="journal article" date="2021" name="ISME Commun">
        <title>Automated analysis of genomic sequences facilitates high-throughput and comprehensive description of bacteria.</title>
        <authorList>
            <person name="Hitch T.C.A."/>
        </authorList>
    </citation>
    <scope>NUCLEOTIDE SEQUENCE [LARGE SCALE GENOMIC DNA]</scope>
    <source>
        <strain evidence="2">f_CCE</strain>
    </source>
</reference>
<evidence type="ECO:0000313" key="1">
    <source>
        <dbReference type="EMBL" id="MCU6801116.1"/>
    </source>
</evidence>
<protein>
    <submittedName>
        <fullName evidence="1">Sigma-70 family RNA polymerase sigma factor</fullName>
    </submittedName>
</protein>
<dbReference type="InterPro" id="IPR036388">
    <property type="entry name" value="WH-like_DNA-bd_sf"/>
</dbReference>
<name>A0ABT2V430_9FIRM</name>
<dbReference type="SUPFAM" id="SSF88946">
    <property type="entry name" value="Sigma2 domain of RNA polymerase sigma factors"/>
    <property type="match status" value="1"/>
</dbReference>
<keyword evidence="2" id="KW-1185">Reference proteome</keyword>
<dbReference type="Gene3D" id="1.10.10.10">
    <property type="entry name" value="Winged helix-like DNA-binding domain superfamily/Winged helix DNA-binding domain"/>
    <property type="match status" value="1"/>
</dbReference>
<dbReference type="InterPro" id="IPR013324">
    <property type="entry name" value="RNA_pol_sigma_r3/r4-like"/>
</dbReference>
<dbReference type="InterPro" id="IPR013325">
    <property type="entry name" value="RNA_pol_sigma_r2"/>
</dbReference>
<dbReference type="RefSeq" id="WP_158360016.1">
    <property type="nucleotide sequence ID" value="NZ_JAOQJF010000039.1"/>
</dbReference>
<gene>
    <name evidence="1" type="ORF">OCV69_14460</name>
</gene>
<accession>A0ABT2V430</accession>
<evidence type="ECO:0000313" key="2">
    <source>
        <dbReference type="Proteomes" id="UP001652395"/>
    </source>
</evidence>
<dbReference type="Proteomes" id="UP001652395">
    <property type="component" value="Unassembled WGS sequence"/>
</dbReference>
<organism evidence="1 2">
    <name type="scientific">Alitiscatomonas aceti</name>
    <dbReference type="NCBI Taxonomy" id="2981724"/>
    <lineage>
        <taxon>Bacteria</taxon>
        <taxon>Bacillati</taxon>
        <taxon>Bacillota</taxon>
        <taxon>Clostridia</taxon>
        <taxon>Lachnospirales</taxon>
        <taxon>Lachnospiraceae</taxon>
        <taxon>Alitiscatomonas</taxon>
    </lineage>
</organism>
<dbReference type="EMBL" id="JAOQJF010000039">
    <property type="protein sequence ID" value="MCU6801116.1"/>
    <property type="molecule type" value="Genomic_DNA"/>
</dbReference>